<evidence type="ECO:0000313" key="9">
    <source>
        <dbReference type="Proteomes" id="UP000295258"/>
    </source>
</evidence>
<gene>
    <name evidence="8" type="ORF">E1292_02515</name>
</gene>
<dbReference type="Gene3D" id="3.40.50.1820">
    <property type="entry name" value="alpha/beta hydrolase"/>
    <property type="match status" value="1"/>
</dbReference>
<evidence type="ECO:0000256" key="1">
    <source>
        <dbReference type="ARBA" id="ARBA00006249"/>
    </source>
</evidence>
<name>A0A4R4W5W1_9ACTN</name>
<keyword evidence="4" id="KW-0732">Signal</keyword>
<dbReference type="PANTHER" id="PTHR33938:SF15">
    <property type="entry name" value="FERULOYL ESTERASE B-RELATED"/>
    <property type="match status" value="1"/>
</dbReference>
<dbReference type="PANTHER" id="PTHR33938">
    <property type="entry name" value="FERULOYL ESTERASE B-RELATED"/>
    <property type="match status" value="1"/>
</dbReference>
<evidence type="ECO:0000256" key="4">
    <source>
        <dbReference type="ARBA" id="ARBA00022729"/>
    </source>
</evidence>
<protein>
    <submittedName>
        <fullName evidence="8">Tannase/feruloyl esterase family alpha/beta hydrolase</fullName>
    </submittedName>
</protein>
<evidence type="ECO:0000256" key="5">
    <source>
        <dbReference type="ARBA" id="ARBA00022801"/>
    </source>
</evidence>
<dbReference type="GO" id="GO:0052689">
    <property type="term" value="F:carboxylic ester hydrolase activity"/>
    <property type="evidence" value="ECO:0007669"/>
    <property type="project" value="UniProtKB-KW"/>
</dbReference>
<accession>A0A4R4W5W1</accession>
<dbReference type="AlphaFoldDB" id="A0A4R4W5W1"/>
<dbReference type="Proteomes" id="UP000295258">
    <property type="component" value="Unassembled WGS sequence"/>
</dbReference>
<dbReference type="EMBL" id="SMKO01000003">
    <property type="protein sequence ID" value="TDD12327.1"/>
    <property type="molecule type" value="Genomic_DNA"/>
</dbReference>
<keyword evidence="3" id="KW-0479">Metal-binding</keyword>
<organism evidence="8 9">
    <name type="scientific">Nonomuraea deserti</name>
    <dbReference type="NCBI Taxonomy" id="1848322"/>
    <lineage>
        <taxon>Bacteria</taxon>
        <taxon>Bacillati</taxon>
        <taxon>Actinomycetota</taxon>
        <taxon>Actinomycetes</taxon>
        <taxon>Streptosporangiales</taxon>
        <taxon>Streptosporangiaceae</taxon>
        <taxon>Nonomuraea</taxon>
    </lineage>
</organism>
<evidence type="ECO:0000313" key="8">
    <source>
        <dbReference type="EMBL" id="TDD12327.1"/>
    </source>
</evidence>
<keyword evidence="2" id="KW-0719">Serine esterase</keyword>
<comment type="similarity">
    <text evidence="1">Belongs to the tannase family.</text>
</comment>
<dbReference type="RefSeq" id="WP_132591548.1">
    <property type="nucleotide sequence ID" value="NZ_SMKO01000003.1"/>
</dbReference>
<keyword evidence="5 8" id="KW-0378">Hydrolase</keyword>
<keyword evidence="6" id="KW-0106">Calcium</keyword>
<dbReference type="InterPro" id="IPR029058">
    <property type="entry name" value="AB_hydrolase_fold"/>
</dbReference>
<comment type="caution">
    <text evidence="8">The sequence shown here is derived from an EMBL/GenBank/DDBJ whole genome shotgun (WGS) entry which is preliminary data.</text>
</comment>
<dbReference type="Pfam" id="PF07519">
    <property type="entry name" value="Tannase"/>
    <property type="match status" value="1"/>
</dbReference>
<evidence type="ECO:0000256" key="7">
    <source>
        <dbReference type="ARBA" id="ARBA00023157"/>
    </source>
</evidence>
<evidence type="ECO:0000256" key="6">
    <source>
        <dbReference type="ARBA" id="ARBA00022837"/>
    </source>
</evidence>
<keyword evidence="7" id="KW-1015">Disulfide bond</keyword>
<dbReference type="InterPro" id="IPR011118">
    <property type="entry name" value="Tannase/feruloyl_esterase"/>
</dbReference>
<sequence>MTFDVLTRTAAVMIAAAMITVLGLAVPASGASVPGSAIEPVRECDELPKLFDLPGARTHVERAEVMDQSEPKHCYVEGYVEPAVGFQLRLPLETFTGRYLQYGCGGFCGQIRELPFPDCGGEPGGDVAVGATDDGHVSQGLEERWAADNQAARDDYFYRAPHVLSVAAKRIITEFYGAPPRRSYFSSCSNGGREGLLLAQRYPRDFDGIVAGAPAHVMGPMLGIYAPWLARTNTAANGEPIITSAELPALHQAVVAACDRSDGLADGQIDDPRACRFDPVKVQCPPGADQPHCLTPRQVAVARALYAGPKDPSGRRLFPGWQTYGSELGWDGMITPSPGLGGTSFAAWLGDNYLKYVGFPIGTPHSSLAEISFTAEQLHRLTAEGVKGNAMSLDLSEFRRNGGKLIMWHGWADPLLPPAATLDYYQRLSQRNGGFRRTQRWARLFMVPTMHHCGGGYRLSEFDPLHELVAWVERDAAPYRIIANARDAEGGVSRSRPVFPYPLRASYDGTGSIDHASNFVPAPPRRPPLDIVRWIGSSLHELPGPVAP</sequence>
<dbReference type="GO" id="GO:0046872">
    <property type="term" value="F:metal ion binding"/>
    <property type="evidence" value="ECO:0007669"/>
    <property type="project" value="UniProtKB-KW"/>
</dbReference>
<dbReference type="SUPFAM" id="SSF53474">
    <property type="entry name" value="alpha/beta-Hydrolases"/>
    <property type="match status" value="1"/>
</dbReference>
<evidence type="ECO:0000256" key="2">
    <source>
        <dbReference type="ARBA" id="ARBA00022487"/>
    </source>
</evidence>
<reference evidence="8 9" key="1">
    <citation type="submission" date="2019-03" db="EMBL/GenBank/DDBJ databases">
        <title>Draft genome sequences of novel Actinobacteria.</title>
        <authorList>
            <person name="Sahin N."/>
            <person name="Ay H."/>
            <person name="Saygin H."/>
        </authorList>
    </citation>
    <scope>NUCLEOTIDE SEQUENCE [LARGE SCALE GENOMIC DNA]</scope>
    <source>
        <strain evidence="8 9">KC310</strain>
    </source>
</reference>
<evidence type="ECO:0000256" key="3">
    <source>
        <dbReference type="ARBA" id="ARBA00022723"/>
    </source>
</evidence>
<proteinExistence type="inferred from homology"/>
<keyword evidence="9" id="KW-1185">Reference proteome</keyword>